<evidence type="ECO:0000313" key="1">
    <source>
        <dbReference type="EMBL" id="GMT33677.1"/>
    </source>
</evidence>
<feature type="non-terminal residue" evidence="1">
    <location>
        <position position="1"/>
    </location>
</feature>
<keyword evidence="2" id="KW-1185">Reference proteome</keyword>
<comment type="caution">
    <text evidence="1">The sequence shown here is derived from an EMBL/GenBank/DDBJ whole genome shotgun (WGS) entry which is preliminary data.</text>
</comment>
<gene>
    <name evidence="1" type="ORF">PFISCL1PPCAC_24974</name>
</gene>
<accession>A0AAV5WRH6</accession>
<sequence>IYDDNKKLKCIKPSNEIELGGTRDKRYAEVSCYPGGKWSADSVTVLPSHESITVTCQIKECDKSLMQGFNPSQMTYDNNTLKCNDESEEIVLQYTDNESNKPVRERFTSVSCVPGGKWSGTNRKAKETLGANCKIKNCHVSLIGGFTTSKMTYENNQLKCKSENYDM</sequence>
<dbReference type="Proteomes" id="UP001432322">
    <property type="component" value="Unassembled WGS sequence"/>
</dbReference>
<protein>
    <submittedName>
        <fullName evidence="1">Uncharacterized protein</fullName>
    </submittedName>
</protein>
<feature type="non-terminal residue" evidence="1">
    <location>
        <position position="167"/>
    </location>
</feature>
<reference evidence="1" key="1">
    <citation type="submission" date="2023-10" db="EMBL/GenBank/DDBJ databases">
        <title>Genome assembly of Pristionchus species.</title>
        <authorList>
            <person name="Yoshida K."/>
            <person name="Sommer R.J."/>
        </authorList>
    </citation>
    <scope>NUCLEOTIDE SEQUENCE</scope>
    <source>
        <strain evidence="1">RS5133</strain>
    </source>
</reference>
<organism evidence="1 2">
    <name type="scientific">Pristionchus fissidentatus</name>
    <dbReference type="NCBI Taxonomy" id="1538716"/>
    <lineage>
        <taxon>Eukaryota</taxon>
        <taxon>Metazoa</taxon>
        <taxon>Ecdysozoa</taxon>
        <taxon>Nematoda</taxon>
        <taxon>Chromadorea</taxon>
        <taxon>Rhabditida</taxon>
        <taxon>Rhabditina</taxon>
        <taxon>Diplogasteromorpha</taxon>
        <taxon>Diplogasteroidea</taxon>
        <taxon>Neodiplogasteridae</taxon>
        <taxon>Pristionchus</taxon>
    </lineage>
</organism>
<dbReference type="EMBL" id="BTSY01000006">
    <property type="protein sequence ID" value="GMT33677.1"/>
    <property type="molecule type" value="Genomic_DNA"/>
</dbReference>
<name>A0AAV5WRH6_9BILA</name>
<proteinExistence type="predicted"/>
<dbReference type="AlphaFoldDB" id="A0AAV5WRH6"/>
<evidence type="ECO:0000313" key="2">
    <source>
        <dbReference type="Proteomes" id="UP001432322"/>
    </source>
</evidence>